<protein>
    <submittedName>
        <fullName evidence="1">Uncharacterized protein</fullName>
    </submittedName>
</protein>
<proteinExistence type="predicted"/>
<keyword evidence="2" id="KW-1185">Reference proteome</keyword>
<comment type="caution">
    <text evidence="1">The sequence shown here is derived from an EMBL/GenBank/DDBJ whole genome shotgun (WGS) entry which is preliminary data.</text>
</comment>
<sequence length="73" mass="8351">MRSYYVFDEVIELTTPIRLKSGARGYIAGRCWNVRRGVEEYDAMVEGRRVVQGLTANDFEITGQPRQDLVRAA</sequence>
<dbReference type="EMBL" id="SNYW01000006">
    <property type="protein sequence ID" value="TDQ84049.1"/>
    <property type="molecule type" value="Genomic_DNA"/>
</dbReference>
<gene>
    <name evidence="1" type="ORF">A8950_0595</name>
</gene>
<accession>A0A4R6WUG7</accession>
<evidence type="ECO:0000313" key="2">
    <source>
        <dbReference type="Proteomes" id="UP000295783"/>
    </source>
</evidence>
<reference evidence="1 2" key="1">
    <citation type="submission" date="2019-03" db="EMBL/GenBank/DDBJ databases">
        <title>Genomic Encyclopedia of Type Strains, Phase III (KMG-III): the genomes of soil and plant-associated and newly described type strains.</title>
        <authorList>
            <person name="Whitman W."/>
        </authorList>
    </citation>
    <scope>NUCLEOTIDE SEQUENCE [LARGE SCALE GENOMIC DNA]</scope>
    <source>
        <strain evidence="1 2">CGMCC 1.7660</strain>
    </source>
</reference>
<organism evidence="1 2">
    <name type="scientific">Dongia mobilis</name>
    <dbReference type="NCBI Taxonomy" id="578943"/>
    <lineage>
        <taxon>Bacteria</taxon>
        <taxon>Pseudomonadati</taxon>
        <taxon>Pseudomonadota</taxon>
        <taxon>Alphaproteobacteria</taxon>
        <taxon>Rhodospirillales</taxon>
        <taxon>Dongiaceae</taxon>
        <taxon>Dongia</taxon>
    </lineage>
</organism>
<dbReference type="Proteomes" id="UP000295783">
    <property type="component" value="Unassembled WGS sequence"/>
</dbReference>
<name>A0A4R6WUG7_9PROT</name>
<evidence type="ECO:0000313" key="1">
    <source>
        <dbReference type="EMBL" id="TDQ84049.1"/>
    </source>
</evidence>
<dbReference type="AlphaFoldDB" id="A0A4R6WUG7"/>
<dbReference type="RefSeq" id="WP_133612112.1">
    <property type="nucleotide sequence ID" value="NZ_SNYW01000006.1"/>
</dbReference>